<dbReference type="GO" id="GO:0008236">
    <property type="term" value="F:serine-type peptidase activity"/>
    <property type="evidence" value="ECO:0007669"/>
    <property type="project" value="InterPro"/>
</dbReference>
<dbReference type="Gene3D" id="3.40.50.1820">
    <property type="entry name" value="alpha/beta hydrolase"/>
    <property type="match status" value="1"/>
</dbReference>
<dbReference type="RefSeq" id="WP_220193733.1">
    <property type="nucleotide sequence ID" value="NZ_BNJF01000001.1"/>
</dbReference>
<dbReference type="AlphaFoldDB" id="A0A8J3MTF9"/>
<dbReference type="Pfam" id="PF07676">
    <property type="entry name" value="PD40"/>
    <property type="match status" value="1"/>
</dbReference>
<proteinExistence type="predicted"/>
<sequence length="643" mass="71701">MTKPQVAPYGAWASPFTTDVLVSETVRLSQVFLQGQDTYWVEGRPQEGGRGVIVRRCADGTQQDITPQPFNARTRVHEYGGGDYTVHGNTVYFSNFSDQRLYRQPLGGEPEPLTAVTNKRYADPIIDAQRERLICVCEDHTNPQREAVNMLVSVALNESGATHTLVAGNDFYSTPRLSPDGKRLCWLTWNHPNMPWDGTELWVGELDANGFIGYASYVAGGASESIFQPTWSPDGTLYFISDRTGWWNIYRQRGGDAVEAVYPLEAEFGRAQWVFNMVTYGFVSEERLICCYSQDGDHLASLDLTTGTLTEIELPYTLLGSLAITPDYVAFSAASPTERSVIARYRLADEKLEVLRSPGESTIDSSYFSRPQSIAFPTSNGETAYAYYYPPTNPDYQAPDGELPPLIVEIHGGPTSATSNVLNLGKQYWTSRGFALLDVNYRGSTGFGRAYRERLKGQWGVVDIDDCVYGARYLVERSLADGKRLLIHGGSAGGYTTLCAVTFRDAFAAGASHFGVSDLTTFVGDTHKFESRYLFGLVGPYPEAEQTYYERSPLNYIDQLECPVIFLQGLEDKIVPPNQAEIMVEALRAKKIPVTYMPFEGEQHGFRRAENIKRSVEAELYFYSRIFGFPLADAVEPVLIENL</sequence>
<gene>
    <name evidence="2" type="ORF">KSX_24930</name>
</gene>
<dbReference type="SUPFAM" id="SSF82171">
    <property type="entry name" value="DPP6 N-terminal domain-like"/>
    <property type="match status" value="1"/>
</dbReference>
<evidence type="ECO:0000313" key="2">
    <source>
        <dbReference type="EMBL" id="GHO44330.1"/>
    </source>
</evidence>
<dbReference type="SUPFAM" id="SSF53474">
    <property type="entry name" value="alpha/beta-Hydrolases"/>
    <property type="match status" value="1"/>
</dbReference>
<protein>
    <submittedName>
        <fullName evidence="2">Peptidase</fullName>
    </submittedName>
</protein>
<dbReference type="EMBL" id="BNJF01000001">
    <property type="protein sequence ID" value="GHO44330.1"/>
    <property type="molecule type" value="Genomic_DNA"/>
</dbReference>
<accession>A0A8J3MTF9</accession>
<dbReference type="PANTHER" id="PTHR43056:SF5">
    <property type="entry name" value="PEPTIDASE S9 PROLYL OLIGOPEPTIDASE CATALYTIC DOMAIN-CONTAINING PROTEIN"/>
    <property type="match status" value="1"/>
</dbReference>
<organism evidence="2 3">
    <name type="scientific">Ktedonospora formicarum</name>
    <dbReference type="NCBI Taxonomy" id="2778364"/>
    <lineage>
        <taxon>Bacteria</taxon>
        <taxon>Bacillati</taxon>
        <taxon>Chloroflexota</taxon>
        <taxon>Ktedonobacteria</taxon>
        <taxon>Ktedonobacterales</taxon>
        <taxon>Ktedonobacteraceae</taxon>
        <taxon>Ktedonospora</taxon>
    </lineage>
</organism>
<dbReference type="PANTHER" id="PTHR43056">
    <property type="entry name" value="PEPTIDASE S9 PROLYL OLIGOPEPTIDASE"/>
    <property type="match status" value="1"/>
</dbReference>
<dbReference type="Gene3D" id="2.120.10.30">
    <property type="entry name" value="TolB, C-terminal domain"/>
    <property type="match status" value="1"/>
</dbReference>
<dbReference type="InterPro" id="IPR011042">
    <property type="entry name" value="6-blade_b-propeller_TolB-like"/>
</dbReference>
<comment type="caution">
    <text evidence="2">The sequence shown here is derived from an EMBL/GenBank/DDBJ whole genome shotgun (WGS) entry which is preliminary data.</text>
</comment>
<reference evidence="2" key="1">
    <citation type="submission" date="2020-10" db="EMBL/GenBank/DDBJ databases">
        <title>Taxonomic study of unclassified bacteria belonging to the class Ktedonobacteria.</title>
        <authorList>
            <person name="Yabe S."/>
            <person name="Wang C.M."/>
            <person name="Zheng Y."/>
            <person name="Sakai Y."/>
            <person name="Cavaletti L."/>
            <person name="Monciardini P."/>
            <person name="Donadio S."/>
        </authorList>
    </citation>
    <scope>NUCLEOTIDE SEQUENCE</scope>
    <source>
        <strain evidence="2">SOSP1-1</strain>
    </source>
</reference>
<evidence type="ECO:0000259" key="1">
    <source>
        <dbReference type="Pfam" id="PF00326"/>
    </source>
</evidence>
<evidence type="ECO:0000313" key="3">
    <source>
        <dbReference type="Proteomes" id="UP000612362"/>
    </source>
</evidence>
<dbReference type="Pfam" id="PF00326">
    <property type="entry name" value="Peptidase_S9"/>
    <property type="match status" value="1"/>
</dbReference>
<dbReference type="GO" id="GO:0006508">
    <property type="term" value="P:proteolysis"/>
    <property type="evidence" value="ECO:0007669"/>
    <property type="project" value="InterPro"/>
</dbReference>
<keyword evidence="3" id="KW-1185">Reference proteome</keyword>
<dbReference type="InterPro" id="IPR011659">
    <property type="entry name" value="WD40"/>
</dbReference>
<dbReference type="InterPro" id="IPR029058">
    <property type="entry name" value="AB_hydrolase_fold"/>
</dbReference>
<dbReference type="Proteomes" id="UP000612362">
    <property type="component" value="Unassembled WGS sequence"/>
</dbReference>
<dbReference type="InterPro" id="IPR001375">
    <property type="entry name" value="Peptidase_S9_cat"/>
</dbReference>
<dbReference type="InterPro" id="IPR050585">
    <property type="entry name" value="Xaa-Pro_dipeptidyl-ppase/CocE"/>
</dbReference>
<name>A0A8J3MTF9_9CHLR</name>
<feature type="domain" description="Peptidase S9 prolyl oligopeptidase catalytic" evidence="1">
    <location>
        <begin position="426"/>
        <end position="628"/>
    </location>
</feature>